<feature type="region of interest" description="Disordered" evidence="1">
    <location>
        <begin position="216"/>
        <end position="252"/>
    </location>
</feature>
<name>A0A1Q9DJJ0_SYMMI</name>
<evidence type="ECO:0000313" key="2">
    <source>
        <dbReference type="EMBL" id="OLP95344.1"/>
    </source>
</evidence>
<feature type="region of interest" description="Disordered" evidence="1">
    <location>
        <begin position="1"/>
        <end position="21"/>
    </location>
</feature>
<evidence type="ECO:0000256" key="1">
    <source>
        <dbReference type="SAM" id="MobiDB-lite"/>
    </source>
</evidence>
<keyword evidence="3" id="KW-1185">Reference proteome</keyword>
<proteinExistence type="predicted"/>
<feature type="compositionally biased region" description="Basic and acidic residues" evidence="1">
    <location>
        <begin position="180"/>
        <end position="189"/>
    </location>
</feature>
<dbReference type="AlphaFoldDB" id="A0A1Q9DJJ0"/>
<feature type="region of interest" description="Disordered" evidence="1">
    <location>
        <begin position="145"/>
        <end position="189"/>
    </location>
</feature>
<organism evidence="2 3">
    <name type="scientific">Symbiodinium microadriaticum</name>
    <name type="common">Dinoflagellate</name>
    <name type="synonym">Zooxanthella microadriatica</name>
    <dbReference type="NCBI Taxonomy" id="2951"/>
    <lineage>
        <taxon>Eukaryota</taxon>
        <taxon>Sar</taxon>
        <taxon>Alveolata</taxon>
        <taxon>Dinophyceae</taxon>
        <taxon>Suessiales</taxon>
        <taxon>Symbiodiniaceae</taxon>
        <taxon>Symbiodinium</taxon>
    </lineage>
</organism>
<protein>
    <submittedName>
        <fullName evidence="2">Uncharacterized protein</fullName>
    </submittedName>
</protein>
<gene>
    <name evidence="2" type="ORF">AK812_SmicGene22542</name>
</gene>
<dbReference type="Proteomes" id="UP000186817">
    <property type="component" value="Unassembled WGS sequence"/>
</dbReference>
<comment type="caution">
    <text evidence="2">The sequence shown here is derived from an EMBL/GenBank/DDBJ whole genome shotgun (WGS) entry which is preliminary data.</text>
</comment>
<sequence>MFKPKRTVAVPRHQDSYESRRPVEDAPVVAALRPGTRFVSLSVLAPEFEMWNQVEVAGAINMGRAYSVKRRRCRLALEYKILGRLLPEPLPEHAQEFHSPAASRALEAKMAVLSEEMNSRGAAHQRQLQALLEETTRLQEQIQAPASASPGLQGTPQRSHRLSGTPEASGSRKRAPKTPSRRDLVLTDSWESREATRKMMYSDLYAEDIAVNMQRRTTPKKPQADCQREQTVSTFRRSLAESEENDSSPRQHMQCSREWWHQQRQMLIQDIERQIAETDFL</sequence>
<feature type="compositionally biased region" description="Polar residues" evidence="1">
    <location>
        <begin position="145"/>
        <end position="157"/>
    </location>
</feature>
<feature type="compositionally biased region" description="Basic and acidic residues" evidence="1">
    <location>
        <begin position="12"/>
        <end position="21"/>
    </location>
</feature>
<dbReference type="OrthoDB" id="10350888at2759"/>
<evidence type="ECO:0000313" key="3">
    <source>
        <dbReference type="Proteomes" id="UP000186817"/>
    </source>
</evidence>
<reference evidence="2 3" key="1">
    <citation type="submission" date="2016-02" db="EMBL/GenBank/DDBJ databases">
        <title>Genome analysis of coral dinoflagellate symbionts highlights evolutionary adaptations to a symbiotic lifestyle.</title>
        <authorList>
            <person name="Aranda M."/>
            <person name="Li Y."/>
            <person name="Liew Y.J."/>
            <person name="Baumgarten S."/>
            <person name="Simakov O."/>
            <person name="Wilson M."/>
            <person name="Piel J."/>
            <person name="Ashoor H."/>
            <person name="Bougouffa S."/>
            <person name="Bajic V.B."/>
            <person name="Ryu T."/>
            <person name="Ravasi T."/>
            <person name="Bayer T."/>
            <person name="Micklem G."/>
            <person name="Kim H."/>
            <person name="Bhak J."/>
            <person name="Lajeunesse T.C."/>
            <person name="Voolstra C.R."/>
        </authorList>
    </citation>
    <scope>NUCLEOTIDE SEQUENCE [LARGE SCALE GENOMIC DNA]</scope>
    <source>
        <strain evidence="2 3">CCMP2467</strain>
    </source>
</reference>
<dbReference type="EMBL" id="LSRX01000507">
    <property type="protein sequence ID" value="OLP95344.1"/>
    <property type="molecule type" value="Genomic_DNA"/>
</dbReference>
<accession>A0A1Q9DJJ0</accession>